<evidence type="ECO:0000256" key="1">
    <source>
        <dbReference type="SAM" id="MobiDB-lite"/>
    </source>
</evidence>
<feature type="region of interest" description="Disordered" evidence="1">
    <location>
        <begin position="591"/>
        <end position="630"/>
    </location>
</feature>
<evidence type="ECO:0000313" key="2">
    <source>
        <dbReference type="EMBL" id="CAB4188166.1"/>
    </source>
</evidence>
<organism evidence="2">
    <name type="scientific">uncultured Caudovirales phage</name>
    <dbReference type="NCBI Taxonomy" id="2100421"/>
    <lineage>
        <taxon>Viruses</taxon>
        <taxon>Duplodnaviria</taxon>
        <taxon>Heunggongvirae</taxon>
        <taxon>Uroviricota</taxon>
        <taxon>Caudoviricetes</taxon>
        <taxon>Peduoviridae</taxon>
        <taxon>Maltschvirus</taxon>
        <taxon>Maltschvirus maltsch</taxon>
    </lineage>
</organism>
<protein>
    <recommendedName>
        <fullName evidence="3">Portal protein</fullName>
    </recommendedName>
</protein>
<feature type="compositionally biased region" description="Low complexity" evidence="1">
    <location>
        <begin position="591"/>
        <end position="626"/>
    </location>
</feature>
<sequence length="710" mass="81111">MTDTQMETPKDFGPDEPGKVRRWLRELSMSEKRDKVYRKRGKEIWDKYRNTNRKKNSFNILWANTEVIAPAVFNSAPKPDVRRRFRDADPLGKQASEALRRAIEFAVDTEKFDGSIRWDVLDMLLPGRGVSRVRYIPSIMESAPDEDSEESEDPQESEGYEELEWEQVCIEHVQWDAFRLGPGKTWSEICWVAFNHRMTRGQLTEKFGEKGKKLKLDSTGDDDLEKLEDKDREIFQTASVWEIWDKDDKKVRFVSEANREQFLDVQDDPLELIDFFPIPRPIYAINDSSTMDPVPLYEQYREQGQELDRVSGRINKLIDACKYRGIYDATLAEFGELIRGDDNDLIPAQSATRFVESGFDKAIWMLPVDKVAAVLAVLYQQREATKQVIYELTGISDILRGATDPNETLGAQQIKAQSGSQRIGEMQRDTARYVRDLIRMMAEIIGQKFQMETLQKMTGMNLPTEQEVQMQMMQMQQQMAMSPPQPGQPPPQMPPKPITWEAVIAVLRDDAQRTMKVDVETDSTIAAAIQDDMQSLRDVIGGISEIFTALGPVVQQGAMPLEALKELVMAVTRRAKLGNAVEDAFDQIQEPPQQADPAAQAEQAKAQAQQQAEQQKLQAQQASEQARMQADMQIEQFKSQAEERMQAMQMQHEAQLEAQRLAQEESLQRWQAQQEMNTKLLLAAIQKETAIEVAEINAESEGNDFMEALN</sequence>
<evidence type="ECO:0008006" key="3">
    <source>
        <dbReference type="Google" id="ProtNLM"/>
    </source>
</evidence>
<name>A0A6J5R0K7_9CAUD</name>
<feature type="compositionally biased region" description="Acidic residues" evidence="1">
    <location>
        <begin position="143"/>
        <end position="161"/>
    </location>
</feature>
<proteinExistence type="predicted"/>
<gene>
    <name evidence="2" type="ORF">UFOVP1165_59</name>
</gene>
<feature type="region of interest" description="Disordered" evidence="1">
    <location>
        <begin position="140"/>
        <end position="161"/>
    </location>
</feature>
<dbReference type="EMBL" id="LR797120">
    <property type="protein sequence ID" value="CAB4188166.1"/>
    <property type="molecule type" value="Genomic_DNA"/>
</dbReference>
<reference evidence="2" key="1">
    <citation type="submission" date="2020-05" db="EMBL/GenBank/DDBJ databases">
        <authorList>
            <person name="Chiriac C."/>
            <person name="Salcher M."/>
            <person name="Ghai R."/>
            <person name="Kavagutti S V."/>
        </authorList>
    </citation>
    <scope>NUCLEOTIDE SEQUENCE</scope>
</reference>
<accession>A0A6J5R0K7</accession>